<comment type="pathway">
    <text evidence="5">Carbohydrate biosynthesis; dTDP-L-rhamnose biosynthesis.</text>
</comment>
<dbReference type="SUPFAM" id="SSF51182">
    <property type="entry name" value="RmlC-like cupins"/>
    <property type="match status" value="1"/>
</dbReference>
<evidence type="ECO:0000256" key="2">
    <source>
        <dbReference type="ARBA" id="ARBA00001997"/>
    </source>
</evidence>
<dbReference type="CDD" id="cd00438">
    <property type="entry name" value="cupin_RmlC"/>
    <property type="match status" value="1"/>
</dbReference>
<dbReference type="NCBIfam" id="TIGR01221">
    <property type="entry name" value="rmlC"/>
    <property type="match status" value="1"/>
</dbReference>
<sequence length="185" mass="20059">MIFEGAHTKLEGVTITTRQQAGDQRGSFSRLFCADQLGALGWQGAVVQTNLSRNMEAGTLRGLHLQFAPHAEMKFVQVIEGRVLDVAVDLRAGSKTYGQHIAVELSAENQQGLLIPKGCAHGFQLLSEKATLIYHHSAAYQPDAEGGVRFDDPELNIAWPLPARNLSARDLSLPSLARFGGGVRI</sequence>
<dbReference type="InterPro" id="IPR014710">
    <property type="entry name" value="RmlC-like_jellyroll"/>
</dbReference>
<comment type="function">
    <text evidence="2 5">Catalyzes the epimerization of the C3' and C5'positions of dTDP-6-deoxy-D-xylo-4-hexulose, forming dTDP-6-deoxy-L-lyxo-4-hexulose.</text>
</comment>
<proteinExistence type="inferred from homology"/>
<dbReference type="PANTHER" id="PTHR21047:SF2">
    <property type="entry name" value="THYMIDINE DIPHOSPHO-4-KETO-RHAMNOSE 3,5-EPIMERASE"/>
    <property type="match status" value="1"/>
</dbReference>
<reference evidence="6 7" key="1">
    <citation type="submission" date="2022-01" db="EMBL/GenBank/DDBJ databases">
        <title>Maritalea mediterranea sp. nov., isolated from marine plastic residues from the Malva-rosa beach (Valencia, Spain).</title>
        <authorList>
            <person name="Vidal-Verdu A."/>
            <person name="Molina-Menor E."/>
            <person name="Pascual J."/>
            <person name="Pereto J."/>
            <person name="Porcar M."/>
        </authorList>
    </citation>
    <scope>NUCLEOTIDE SEQUENCE [LARGE SCALE GENOMIC DNA]</scope>
    <source>
        <strain evidence="6 7">P4.10X</strain>
    </source>
</reference>
<dbReference type="EC" id="5.1.3.13" evidence="3 5"/>
<dbReference type="RefSeq" id="WP_236113244.1">
    <property type="nucleotide sequence ID" value="NZ_JAKGTI010000001.1"/>
</dbReference>
<dbReference type="PANTHER" id="PTHR21047">
    <property type="entry name" value="DTDP-6-DEOXY-D-GLUCOSE-3,5 EPIMERASE"/>
    <property type="match status" value="1"/>
</dbReference>
<evidence type="ECO:0000256" key="5">
    <source>
        <dbReference type="RuleBase" id="RU364069"/>
    </source>
</evidence>
<comment type="similarity">
    <text evidence="5">Belongs to the dTDP-4-dehydrorhamnose 3,5-epimerase family.</text>
</comment>
<evidence type="ECO:0000256" key="4">
    <source>
        <dbReference type="ARBA" id="ARBA00019595"/>
    </source>
</evidence>
<accession>A0ABS9E4A0</accession>
<dbReference type="Pfam" id="PF00908">
    <property type="entry name" value="dTDP_sugar_isom"/>
    <property type="match status" value="1"/>
</dbReference>
<keyword evidence="5 6" id="KW-0413">Isomerase</keyword>
<organism evidence="6 7">
    <name type="scientific">Maritalea mediterranea</name>
    <dbReference type="NCBI Taxonomy" id="2909667"/>
    <lineage>
        <taxon>Bacteria</taxon>
        <taxon>Pseudomonadati</taxon>
        <taxon>Pseudomonadota</taxon>
        <taxon>Alphaproteobacteria</taxon>
        <taxon>Hyphomicrobiales</taxon>
        <taxon>Devosiaceae</taxon>
        <taxon>Maritalea</taxon>
    </lineage>
</organism>
<comment type="caution">
    <text evidence="6">The sequence shown here is derived from an EMBL/GenBank/DDBJ whole genome shotgun (WGS) entry which is preliminary data.</text>
</comment>
<protein>
    <recommendedName>
        <fullName evidence="4 5">dTDP-4-dehydrorhamnose 3,5-epimerase</fullName>
        <ecNumber evidence="3 5">5.1.3.13</ecNumber>
    </recommendedName>
    <alternativeName>
        <fullName evidence="5">Thymidine diphospho-4-keto-rhamnose 3,5-epimerase</fullName>
    </alternativeName>
</protein>
<comment type="catalytic activity">
    <reaction evidence="1 5">
        <text>dTDP-4-dehydro-6-deoxy-alpha-D-glucose = dTDP-4-dehydro-beta-L-rhamnose</text>
        <dbReference type="Rhea" id="RHEA:16969"/>
        <dbReference type="ChEBI" id="CHEBI:57649"/>
        <dbReference type="ChEBI" id="CHEBI:62830"/>
        <dbReference type="EC" id="5.1.3.13"/>
    </reaction>
</comment>
<dbReference type="InterPro" id="IPR011051">
    <property type="entry name" value="RmlC_Cupin_sf"/>
</dbReference>
<evidence type="ECO:0000256" key="3">
    <source>
        <dbReference type="ARBA" id="ARBA00012098"/>
    </source>
</evidence>
<dbReference type="EMBL" id="JAKGTI010000001">
    <property type="protein sequence ID" value="MCF4097692.1"/>
    <property type="molecule type" value="Genomic_DNA"/>
</dbReference>
<comment type="subunit">
    <text evidence="5">Homodimer.</text>
</comment>
<gene>
    <name evidence="6" type="primary">rfbC</name>
    <name evidence="6" type="ORF">L1I42_04245</name>
</gene>
<dbReference type="Proteomes" id="UP001201217">
    <property type="component" value="Unassembled WGS sequence"/>
</dbReference>
<dbReference type="InterPro" id="IPR000888">
    <property type="entry name" value="RmlC-like"/>
</dbReference>
<evidence type="ECO:0000256" key="1">
    <source>
        <dbReference type="ARBA" id="ARBA00001298"/>
    </source>
</evidence>
<dbReference type="Gene3D" id="2.60.120.10">
    <property type="entry name" value="Jelly Rolls"/>
    <property type="match status" value="1"/>
</dbReference>
<evidence type="ECO:0000313" key="6">
    <source>
        <dbReference type="EMBL" id="MCF4097692.1"/>
    </source>
</evidence>
<keyword evidence="7" id="KW-1185">Reference proteome</keyword>
<name>A0ABS9E4A0_9HYPH</name>
<dbReference type="GO" id="GO:0008830">
    <property type="term" value="F:dTDP-4-dehydrorhamnose 3,5-epimerase activity"/>
    <property type="evidence" value="ECO:0007669"/>
    <property type="project" value="UniProtKB-EC"/>
</dbReference>
<evidence type="ECO:0000313" key="7">
    <source>
        <dbReference type="Proteomes" id="UP001201217"/>
    </source>
</evidence>